<evidence type="ECO:0000313" key="3">
    <source>
        <dbReference type="Proteomes" id="UP001246372"/>
    </source>
</evidence>
<comment type="caution">
    <text evidence="2">The sequence shown here is derived from an EMBL/GenBank/DDBJ whole genome shotgun (WGS) entry which is preliminary data.</text>
</comment>
<evidence type="ECO:0008006" key="4">
    <source>
        <dbReference type="Google" id="ProtNLM"/>
    </source>
</evidence>
<keyword evidence="1" id="KW-0472">Membrane</keyword>
<evidence type="ECO:0000313" key="2">
    <source>
        <dbReference type="EMBL" id="MDT8998724.1"/>
    </source>
</evidence>
<organism evidence="2 3">
    <name type="scientific">Roseateles aquae</name>
    <dbReference type="NCBI Taxonomy" id="3077235"/>
    <lineage>
        <taxon>Bacteria</taxon>
        <taxon>Pseudomonadati</taxon>
        <taxon>Pseudomonadota</taxon>
        <taxon>Betaproteobacteria</taxon>
        <taxon>Burkholderiales</taxon>
        <taxon>Sphaerotilaceae</taxon>
        <taxon>Roseateles</taxon>
    </lineage>
</organism>
<accession>A0ABU3P819</accession>
<dbReference type="RefSeq" id="WP_315649232.1">
    <property type="nucleotide sequence ID" value="NZ_JAVXZY010000002.1"/>
</dbReference>
<keyword evidence="1" id="KW-0812">Transmembrane</keyword>
<sequence>MGTMRVSEILSPRRQRGAATLLVVMVLFFVMALVAAGAGRSIFYDQKITTNYGRADVANEAAIAGIDWTFSQLNGLKINSSCTETSSGPDRFAERYLQFTPTASTDRMDPKLGIGIIARCASSATGAWTCECNSNGAINPPTTLPAGKPSPAFVVRMAYSDRGSTAVVRVFGCTSPLTSSSIGSDTCNAADQTGRAEGVANRVMQIDAGLIPALRVPPASPLIAQGLVNWGAAGSSALVQNTDPARNGLIAQIGDSQSGSTAGLQSLPGTPVQNALITDPGLLNTTLTYDAFFQRFFAMTPATYRTLPAVRIASCPTGGGDCSSAISTLFTAGARMIWIDGNATVSSALTLGTVGDPAVLIVDGNLQISGGFKSAGVVVAKGALNWTGSTAGLDELLGSLVVGGDTTFTGPVVVNYVYAPLRTLATRRGSFVPAPGSLLNVTL</sequence>
<evidence type="ECO:0000256" key="1">
    <source>
        <dbReference type="SAM" id="Phobius"/>
    </source>
</evidence>
<dbReference type="EMBL" id="JAVXZY010000002">
    <property type="protein sequence ID" value="MDT8998724.1"/>
    <property type="molecule type" value="Genomic_DNA"/>
</dbReference>
<dbReference type="Proteomes" id="UP001246372">
    <property type="component" value="Unassembled WGS sequence"/>
</dbReference>
<keyword evidence="3" id="KW-1185">Reference proteome</keyword>
<proteinExistence type="predicted"/>
<gene>
    <name evidence="2" type="ORF">RQP53_05515</name>
</gene>
<name>A0ABU3P819_9BURK</name>
<reference evidence="2" key="1">
    <citation type="submission" date="2023-09" db="EMBL/GenBank/DDBJ databases">
        <title>Paucibacter sp. APW11 Genome sequencing and assembly.</title>
        <authorList>
            <person name="Kim I."/>
        </authorList>
    </citation>
    <scope>NUCLEOTIDE SEQUENCE</scope>
    <source>
        <strain evidence="2">APW11</strain>
    </source>
</reference>
<keyword evidence="1" id="KW-1133">Transmembrane helix</keyword>
<protein>
    <recommendedName>
        <fullName evidence="4">Type 4 fimbrial biogenesis protein PilX N-terminal domain-containing protein</fullName>
    </recommendedName>
</protein>
<feature type="transmembrane region" description="Helical" evidence="1">
    <location>
        <begin position="21"/>
        <end position="43"/>
    </location>
</feature>